<sequence>MNLLIRAGVCCLLALSLAACALDVSSAVAPGSFVGDLWAEMRPQAITAIAGIGLGLLSILGAWVAARAASALKAIKDEKLALSLYRTMETGLKVIFARKLDAGLLPAAIVQGTVVSEALEFTKANNPESVAGLKQSDGALIDKIVARIPEAKAAVVEAAAKAQSTAQ</sequence>
<dbReference type="EMBL" id="BSFI01000003">
    <property type="protein sequence ID" value="GLK66994.1"/>
    <property type="molecule type" value="Genomic_DNA"/>
</dbReference>
<reference evidence="3" key="2">
    <citation type="submission" date="2023-01" db="EMBL/GenBank/DDBJ databases">
        <authorList>
            <person name="Sun Q."/>
            <person name="Evtushenko L."/>
        </authorList>
    </citation>
    <scope>NUCLEOTIDE SEQUENCE</scope>
    <source>
        <strain evidence="3">VKM B-2347</strain>
    </source>
</reference>
<feature type="chain" id="PRO_5040954175" evidence="2">
    <location>
        <begin position="22"/>
        <end position="167"/>
    </location>
</feature>
<evidence type="ECO:0000256" key="1">
    <source>
        <dbReference type="SAM" id="Phobius"/>
    </source>
</evidence>
<dbReference type="PROSITE" id="PS51257">
    <property type="entry name" value="PROKAR_LIPOPROTEIN"/>
    <property type="match status" value="1"/>
</dbReference>
<protein>
    <submittedName>
        <fullName evidence="3">Uncharacterized protein</fullName>
    </submittedName>
</protein>
<reference evidence="3" key="1">
    <citation type="journal article" date="2014" name="Int. J. Syst. Evol. Microbiol.">
        <title>Complete genome sequence of Corynebacterium casei LMG S-19264T (=DSM 44701T), isolated from a smear-ripened cheese.</title>
        <authorList>
            <consortium name="US DOE Joint Genome Institute (JGI-PGF)"/>
            <person name="Walter F."/>
            <person name="Albersmeier A."/>
            <person name="Kalinowski J."/>
            <person name="Ruckert C."/>
        </authorList>
    </citation>
    <scope>NUCLEOTIDE SEQUENCE</scope>
    <source>
        <strain evidence="3">VKM B-2347</strain>
    </source>
</reference>
<evidence type="ECO:0000256" key="2">
    <source>
        <dbReference type="SAM" id="SignalP"/>
    </source>
</evidence>
<keyword evidence="1" id="KW-0812">Transmembrane</keyword>
<keyword evidence="4" id="KW-1185">Reference proteome</keyword>
<dbReference type="RefSeq" id="WP_271167262.1">
    <property type="nucleotide sequence ID" value="NZ_BSFI01000003.1"/>
</dbReference>
<dbReference type="AlphaFoldDB" id="A0A9W6J049"/>
<comment type="caution">
    <text evidence="3">The sequence shown here is derived from an EMBL/GenBank/DDBJ whole genome shotgun (WGS) entry which is preliminary data.</text>
</comment>
<accession>A0A9W6J049</accession>
<name>A0A9W6J049_9HYPH</name>
<proteinExistence type="predicted"/>
<dbReference type="Proteomes" id="UP001143372">
    <property type="component" value="Unassembled WGS sequence"/>
</dbReference>
<evidence type="ECO:0000313" key="4">
    <source>
        <dbReference type="Proteomes" id="UP001143372"/>
    </source>
</evidence>
<evidence type="ECO:0000313" key="3">
    <source>
        <dbReference type="EMBL" id="GLK66994.1"/>
    </source>
</evidence>
<organism evidence="3 4">
    <name type="scientific">Hansschlegelia plantiphila</name>
    <dbReference type="NCBI Taxonomy" id="374655"/>
    <lineage>
        <taxon>Bacteria</taxon>
        <taxon>Pseudomonadati</taxon>
        <taxon>Pseudomonadota</taxon>
        <taxon>Alphaproteobacteria</taxon>
        <taxon>Hyphomicrobiales</taxon>
        <taxon>Methylopilaceae</taxon>
        <taxon>Hansschlegelia</taxon>
    </lineage>
</organism>
<feature type="signal peptide" evidence="2">
    <location>
        <begin position="1"/>
        <end position="21"/>
    </location>
</feature>
<keyword evidence="1" id="KW-0472">Membrane</keyword>
<keyword evidence="2" id="KW-0732">Signal</keyword>
<feature type="transmembrane region" description="Helical" evidence="1">
    <location>
        <begin position="45"/>
        <end position="66"/>
    </location>
</feature>
<keyword evidence="1" id="KW-1133">Transmembrane helix</keyword>
<gene>
    <name evidence="3" type="ORF">GCM10008179_06320</name>
</gene>